<dbReference type="AlphaFoldDB" id="A0A2A6B8P7"/>
<accession>A0A2A6B8P7</accession>
<evidence type="ECO:0000313" key="2">
    <source>
        <dbReference type="Proteomes" id="UP000005239"/>
    </source>
</evidence>
<protein>
    <submittedName>
        <fullName evidence="1">Uncharacterized protein</fullName>
    </submittedName>
</protein>
<keyword evidence="2" id="KW-1185">Reference proteome</keyword>
<dbReference type="Proteomes" id="UP000005239">
    <property type="component" value="Unassembled WGS sequence"/>
</dbReference>
<proteinExistence type="predicted"/>
<dbReference type="EnsemblMetazoa" id="PPA43913.1">
    <property type="protein sequence ID" value="PPA43913.1"/>
    <property type="gene ID" value="WBGene00282282"/>
</dbReference>
<name>A0A2A6B8P7_PRIPA</name>
<sequence length="74" mass="8261">MASLFYSTLFALFLLQTASPLKTFFKSAQHIQVKVLFKELSASLKMLPLPTLTPLFPLLSKLNTPSSSLRISFV</sequence>
<evidence type="ECO:0000313" key="1">
    <source>
        <dbReference type="EnsemblMetazoa" id="PPA43913.1"/>
    </source>
</evidence>
<gene>
    <name evidence="1" type="primary">WBGene00282282</name>
</gene>
<accession>A0A8R1V4A1</accession>
<reference evidence="1" key="2">
    <citation type="submission" date="2022-06" db="UniProtKB">
        <authorList>
            <consortium name="EnsemblMetazoa"/>
        </authorList>
    </citation>
    <scope>IDENTIFICATION</scope>
    <source>
        <strain evidence="1">PS312</strain>
    </source>
</reference>
<reference evidence="2" key="1">
    <citation type="journal article" date="2008" name="Nat. Genet.">
        <title>The Pristionchus pacificus genome provides a unique perspective on nematode lifestyle and parasitism.</title>
        <authorList>
            <person name="Dieterich C."/>
            <person name="Clifton S.W."/>
            <person name="Schuster L.N."/>
            <person name="Chinwalla A."/>
            <person name="Delehaunty K."/>
            <person name="Dinkelacker I."/>
            <person name="Fulton L."/>
            <person name="Fulton R."/>
            <person name="Godfrey J."/>
            <person name="Minx P."/>
            <person name="Mitreva M."/>
            <person name="Roeseler W."/>
            <person name="Tian H."/>
            <person name="Witte H."/>
            <person name="Yang S.P."/>
            <person name="Wilson R.K."/>
            <person name="Sommer R.J."/>
        </authorList>
    </citation>
    <scope>NUCLEOTIDE SEQUENCE [LARGE SCALE GENOMIC DNA]</scope>
    <source>
        <strain evidence="2">PS312</strain>
    </source>
</reference>
<organism evidence="1 2">
    <name type="scientific">Pristionchus pacificus</name>
    <name type="common">Parasitic nematode worm</name>
    <dbReference type="NCBI Taxonomy" id="54126"/>
    <lineage>
        <taxon>Eukaryota</taxon>
        <taxon>Metazoa</taxon>
        <taxon>Ecdysozoa</taxon>
        <taxon>Nematoda</taxon>
        <taxon>Chromadorea</taxon>
        <taxon>Rhabditida</taxon>
        <taxon>Rhabditina</taxon>
        <taxon>Diplogasteromorpha</taxon>
        <taxon>Diplogasteroidea</taxon>
        <taxon>Neodiplogasteridae</taxon>
        <taxon>Pristionchus</taxon>
    </lineage>
</organism>